<evidence type="ECO:0000256" key="1">
    <source>
        <dbReference type="SAM" id="MobiDB-lite"/>
    </source>
</evidence>
<feature type="region of interest" description="Disordered" evidence="1">
    <location>
        <begin position="43"/>
        <end position="83"/>
    </location>
</feature>
<dbReference type="EMBL" id="CAFBMK010000136">
    <property type="protein sequence ID" value="CAB4926460.1"/>
    <property type="molecule type" value="Genomic_DNA"/>
</dbReference>
<dbReference type="AlphaFoldDB" id="A0A6J7I6X6"/>
<name>A0A6J7I6X6_9ZZZZ</name>
<sequence>MIGTGRVCGTSESRPPSVTTNVAPRLLAVSISVSLSDCHRIAGSGPVTRMRSRRAVGTTAARSSTVGQSRSDATPSRIVMCGR</sequence>
<reference evidence="2" key="1">
    <citation type="submission" date="2020-05" db="EMBL/GenBank/DDBJ databases">
        <authorList>
            <person name="Chiriac C."/>
            <person name="Salcher M."/>
            <person name="Ghai R."/>
            <person name="Kavagutti S V."/>
        </authorList>
    </citation>
    <scope>NUCLEOTIDE SEQUENCE</scope>
</reference>
<feature type="compositionally biased region" description="Polar residues" evidence="1">
    <location>
        <begin position="60"/>
        <end position="74"/>
    </location>
</feature>
<gene>
    <name evidence="2" type="ORF">UFOPK3564_02130</name>
</gene>
<organism evidence="2">
    <name type="scientific">freshwater metagenome</name>
    <dbReference type="NCBI Taxonomy" id="449393"/>
    <lineage>
        <taxon>unclassified sequences</taxon>
        <taxon>metagenomes</taxon>
        <taxon>ecological metagenomes</taxon>
    </lineage>
</organism>
<accession>A0A6J7I6X6</accession>
<proteinExistence type="predicted"/>
<protein>
    <submittedName>
        <fullName evidence="2">Unannotated protein</fullName>
    </submittedName>
</protein>
<evidence type="ECO:0000313" key="2">
    <source>
        <dbReference type="EMBL" id="CAB4926460.1"/>
    </source>
</evidence>